<feature type="transmembrane region" description="Helical" evidence="8">
    <location>
        <begin position="260"/>
        <end position="279"/>
    </location>
</feature>
<dbReference type="GO" id="GO:0005886">
    <property type="term" value="C:plasma membrane"/>
    <property type="evidence" value="ECO:0007669"/>
    <property type="project" value="UniProtKB-SubCell"/>
</dbReference>
<evidence type="ECO:0000256" key="8">
    <source>
        <dbReference type="SAM" id="Phobius"/>
    </source>
</evidence>
<keyword evidence="7 8" id="KW-0472">Membrane</keyword>
<dbReference type="NCBIfam" id="TIGR00797">
    <property type="entry name" value="matE"/>
    <property type="match status" value="1"/>
</dbReference>
<evidence type="ECO:0000256" key="3">
    <source>
        <dbReference type="ARBA" id="ARBA00022448"/>
    </source>
</evidence>
<feature type="transmembrane region" description="Helical" evidence="8">
    <location>
        <begin position="168"/>
        <end position="188"/>
    </location>
</feature>
<evidence type="ECO:0000313" key="9">
    <source>
        <dbReference type="EMBL" id="MCZ0703818.1"/>
    </source>
</evidence>
<dbReference type="GO" id="GO:0042910">
    <property type="term" value="F:xenobiotic transmembrane transporter activity"/>
    <property type="evidence" value="ECO:0007669"/>
    <property type="project" value="InterPro"/>
</dbReference>
<dbReference type="InterPro" id="IPR002528">
    <property type="entry name" value="MATE_fam"/>
</dbReference>
<evidence type="ECO:0000256" key="6">
    <source>
        <dbReference type="ARBA" id="ARBA00022989"/>
    </source>
</evidence>
<evidence type="ECO:0000313" key="10">
    <source>
        <dbReference type="Proteomes" id="UP001084197"/>
    </source>
</evidence>
<dbReference type="CDD" id="cd13134">
    <property type="entry name" value="MATE_like_8"/>
    <property type="match status" value="1"/>
</dbReference>
<feature type="transmembrane region" description="Helical" evidence="8">
    <location>
        <begin position="48"/>
        <end position="81"/>
    </location>
</feature>
<keyword evidence="5 8" id="KW-0812">Transmembrane</keyword>
<comment type="subcellular location">
    <subcellularLocation>
        <location evidence="1">Cell membrane</location>
        <topology evidence="1">Multi-pass membrane protein</topology>
    </subcellularLocation>
</comment>
<feature type="transmembrane region" description="Helical" evidence="8">
    <location>
        <begin position="285"/>
        <end position="303"/>
    </location>
</feature>
<dbReference type="PIRSF" id="PIRSF006603">
    <property type="entry name" value="DinF"/>
    <property type="match status" value="1"/>
</dbReference>
<comment type="similarity">
    <text evidence="2">Belongs to the multi antimicrobial extrusion (MATE) (TC 2.A.66.1) family.</text>
</comment>
<dbReference type="GO" id="GO:0015297">
    <property type="term" value="F:antiporter activity"/>
    <property type="evidence" value="ECO:0007669"/>
    <property type="project" value="InterPro"/>
</dbReference>
<evidence type="ECO:0000256" key="7">
    <source>
        <dbReference type="ARBA" id="ARBA00023136"/>
    </source>
</evidence>
<keyword evidence="4" id="KW-1003">Cell membrane</keyword>
<evidence type="ECO:0000256" key="1">
    <source>
        <dbReference type="ARBA" id="ARBA00004651"/>
    </source>
</evidence>
<protein>
    <submittedName>
        <fullName evidence="9">MATE family efflux transporter</fullName>
    </submittedName>
</protein>
<keyword evidence="6 8" id="KW-1133">Transmembrane helix</keyword>
<organism evidence="9 10">
    <name type="scientific">Natronobacillus azotifigens</name>
    <dbReference type="NCBI Taxonomy" id="472978"/>
    <lineage>
        <taxon>Bacteria</taxon>
        <taxon>Bacillati</taxon>
        <taxon>Bacillota</taxon>
        <taxon>Bacilli</taxon>
        <taxon>Bacillales</taxon>
        <taxon>Bacillaceae</taxon>
        <taxon>Natronobacillus</taxon>
    </lineage>
</organism>
<dbReference type="PANTHER" id="PTHR42925:SF1">
    <property type="entry name" value="VIRULENCE FACTOR MVIN"/>
    <property type="match status" value="1"/>
</dbReference>
<keyword evidence="3" id="KW-0813">Transport</keyword>
<feature type="transmembrane region" description="Helical" evidence="8">
    <location>
        <begin position="391"/>
        <end position="409"/>
    </location>
</feature>
<reference evidence="9" key="1">
    <citation type="submission" date="2022-11" db="EMBL/GenBank/DDBJ databases">
        <title>WGS of Natronobacillus azotifigens 24KS-1, an anaerobic diazotrophic haloalkaliphile from soda-rich habitats.</title>
        <authorList>
            <person name="Sorokin D.Y."/>
            <person name="Merkel A.Y."/>
        </authorList>
    </citation>
    <scope>NUCLEOTIDE SEQUENCE</scope>
    <source>
        <strain evidence="9">24KS-1</strain>
    </source>
</reference>
<dbReference type="PANTHER" id="PTHR42925">
    <property type="entry name" value="MULTIDRUG AND TOXIN EFFLUX PROTEIN MATE FAMILY"/>
    <property type="match status" value="1"/>
</dbReference>
<dbReference type="InterPro" id="IPR047135">
    <property type="entry name" value="YsiQ"/>
</dbReference>
<dbReference type="EMBL" id="JAPRAT010000022">
    <property type="protein sequence ID" value="MCZ0703818.1"/>
    <property type="molecule type" value="Genomic_DNA"/>
</dbReference>
<proteinExistence type="inferred from homology"/>
<dbReference type="Pfam" id="PF01554">
    <property type="entry name" value="MatE"/>
    <property type="match status" value="2"/>
</dbReference>
<dbReference type="InterPro" id="IPR048279">
    <property type="entry name" value="MdtK-like"/>
</dbReference>
<feature type="transmembrane region" description="Helical" evidence="8">
    <location>
        <begin position="93"/>
        <end position="114"/>
    </location>
</feature>
<dbReference type="AlphaFoldDB" id="A0A9J6RDK2"/>
<dbReference type="Proteomes" id="UP001084197">
    <property type="component" value="Unassembled WGS sequence"/>
</dbReference>
<keyword evidence="10" id="KW-1185">Reference proteome</keyword>
<feature type="transmembrane region" description="Helical" evidence="8">
    <location>
        <begin position="324"/>
        <end position="347"/>
    </location>
</feature>
<gene>
    <name evidence="9" type="ORF">OWO01_11355</name>
</gene>
<sequence length="462" mass="50827">MQRIDISSSASAKKQLFFITWPILIEVSLQTMMRFSDVFMLSFVSDDAVAAIGVVNQIMMFTFVLFNFTAMGSGIVVAQFVGAKQHDKVRKTIAHAITINLLFGLLISLIVVSFRHQFLNLFNLEASLYQYADIYMLIVASTLFSQAIVLTISSILQAMGHTKDVMSIVLVMNIFNILGNYLFIFGTFGVPALGVTGVAIATAVCRVSAMIVIFIILSKRLPVKIKRKHFLKLEKEYVAKIMNIGVPAAGEQLSYNISQIFLTVLITYMGATALATRVYAQNIMALMTVFSMSVSKGMQIYIGQLVGAGKQERAYHDMFIGVKYALLVALSIGSVLAIFGQQVFGVFSNDPDIIALGAIILVVGLLLEPGRTSNLVIISALRASGDARFPVFMGMVSMWGICLPIAYVLGITFELGLVGVWIAMLTDEWIRAIIMTLRWRSKKWMSKSLVKDTKEAPIVAKA</sequence>
<feature type="transmembrane region" description="Helical" evidence="8">
    <location>
        <begin position="415"/>
        <end position="437"/>
    </location>
</feature>
<feature type="transmembrane region" description="Helical" evidence="8">
    <location>
        <begin position="16"/>
        <end position="36"/>
    </location>
</feature>
<evidence type="ECO:0000256" key="4">
    <source>
        <dbReference type="ARBA" id="ARBA00022475"/>
    </source>
</evidence>
<dbReference type="RefSeq" id="WP_268780582.1">
    <property type="nucleotide sequence ID" value="NZ_JAPRAT010000022.1"/>
</dbReference>
<feature type="transmembrane region" description="Helical" evidence="8">
    <location>
        <begin position="353"/>
        <end position="370"/>
    </location>
</feature>
<accession>A0A9J6RDK2</accession>
<comment type="caution">
    <text evidence="9">The sequence shown here is derived from an EMBL/GenBank/DDBJ whole genome shotgun (WGS) entry which is preliminary data.</text>
</comment>
<evidence type="ECO:0000256" key="5">
    <source>
        <dbReference type="ARBA" id="ARBA00022692"/>
    </source>
</evidence>
<name>A0A9J6RDK2_9BACI</name>
<feature type="transmembrane region" description="Helical" evidence="8">
    <location>
        <begin position="134"/>
        <end position="156"/>
    </location>
</feature>
<feature type="transmembrane region" description="Helical" evidence="8">
    <location>
        <begin position="194"/>
        <end position="217"/>
    </location>
</feature>
<evidence type="ECO:0000256" key="2">
    <source>
        <dbReference type="ARBA" id="ARBA00010199"/>
    </source>
</evidence>